<dbReference type="AlphaFoldDB" id="A0AAV9I4G9"/>
<comment type="caution">
    <text evidence="2">The sequence shown here is derived from an EMBL/GenBank/DDBJ whole genome shotgun (WGS) entry which is preliminary data.</text>
</comment>
<dbReference type="InterPro" id="IPR024964">
    <property type="entry name" value="CTLH/CRA"/>
</dbReference>
<reference evidence="2 3" key="1">
    <citation type="submission" date="2022-07" db="EMBL/GenBank/DDBJ databases">
        <title>Genome-wide signatures of adaptation to extreme environments.</title>
        <authorList>
            <person name="Cho C.H."/>
            <person name="Yoon H.S."/>
        </authorList>
    </citation>
    <scope>NUCLEOTIDE SEQUENCE [LARGE SCALE GENOMIC DNA]</scope>
    <source>
        <strain evidence="2 3">108.79 E11</strain>
    </source>
</reference>
<organism evidence="2 3">
    <name type="scientific">Galdieria yellowstonensis</name>
    <dbReference type="NCBI Taxonomy" id="3028027"/>
    <lineage>
        <taxon>Eukaryota</taxon>
        <taxon>Rhodophyta</taxon>
        <taxon>Bangiophyceae</taxon>
        <taxon>Galdieriales</taxon>
        <taxon>Galdieriaceae</taxon>
        <taxon>Galdieria</taxon>
    </lineage>
</organism>
<accession>A0AAV9I4G9</accession>
<evidence type="ECO:0000313" key="3">
    <source>
        <dbReference type="Proteomes" id="UP001300502"/>
    </source>
</evidence>
<feature type="domain" description="CTLH/CRA C-terminal to LisH motif" evidence="1">
    <location>
        <begin position="57"/>
        <end position="127"/>
    </location>
</feature>
<dbReference type="Proteomes" id="UP001300502">
    <property type="component" value="Unassembled WGS sequence"/>
</dbReference>
<evidence type="ECO:0000259" key="1">
    <source>
        <dbReference type="Pfam" id="PF10607"/>
    </source>
</evidence>
<sequence length="564" mass="66123">MVKEMIDLTVLDQLVCEHYILEKGKNSVEIESELYFKYFVESKESLHRKIAASRFLEEIMDSVSKAATDKAVELLRQWQPQLLEDSRLHFQFLLMQLADKIEQHEEEAALEFCRKELAPKALTAYLEAYDGFKKALNFFIKPESIPYERQMLADKLFATFQALNGTIDSCFYSCMKYLVNIVCAEVTSKTELREEAYQAMTLMLPNLSQRPLPIEGYREFPESDIQTLKDALMNRITRDDVVLALKYANGDVNKALKNELSLIHFDNDLVSSLVEDYLALRGLRRNMDEASLNRLLDEDNKGEQALPWQTFIQMIRLCAEKKYVSTILKLLQRHYPQLLVKYPKIHFRLLQFYLYQLLEERMWTLALQVLREDMSKIAETFPQLYPWLKESAFILFLYDLEGCHFVEKKRLWKCYFEQHMKLPVIASSLCTILMEANTIYEPQLAKNLRFYLFVHKEWCAKNQLDDPFADALYIRDLTNKDSLLEQTIDENECVFSAATKKDKNAEDSTNRQQQQQQHSIEEHVIWTLMEFLAISRAEAIALFNQYTGPSKDPAYILNTLLSEM</sequence>
<dbReference type="Pfam" id="PF10607">
    <property type="entry name" value="CTLH"/>
    <property type="match status" value="1"/>
</dbReference>
<name>A0AAV9I4G9_9RHOD</name>
<evidence type="ECO:0000313" key="2">
    <source>
        <dbReference type="EMBL" id="KAK4523359.1"/>
    </source>
</evidence>
<protein>
    <recommendedName>
        <fullName evidence="1">CTLH/CRA C-terminal to LisH motif domain-containing protein</fullName>
    </recommendedName>
</protein>
<keyword evidence="3" id="KW-1185">Reference proteome</keyword>
<dbReference type="EMBL" id="JANCYU010000014">
    <property type="protein sequence ID" value="KAK4523359.1"/>
    <property type="molecule type" value="Genomic_DNA"/>
</dbReference>
<gene>
    <name evidence="2" type="ORF">GAYE_PCTG52G1253</name>
</gene>
<proteinExistence type="predicted"/>